<name>A0A1Q3BMA1_CEPFO</name>
<dbReference type="Pfam" id="PF03469">
    <property type="entry name" value="XH"/>
    <property type="match status" value="1"/>
</dbReference>
<dbReference type="GO" id="GO:0080188">
    <property type="term" value="P:gene silencing by siRNA-directed DNA methylation"/>
    <property type="evidence" value="ECO:0007669"/>
    <property type="project" value="InterPro"/>
</dbReference>
<evidence type="ECO:0000313" key="4">
    <source>
        <dbReference type="Proteomes" id="UP000187406"/>
    </source>
</evidence>
<evidence type="ECO:0000259" key="2">
    <source>
        <dbReference type="Pfam" id="PF03469"/>
    </source>
</evidence>
<dbReference type="PANTHER" id="PTHR21596">
    <property type="entry name" value="RIBONUCLEASE P SUBUNIT P38"/>
    <property type="match status" value="1"/>
</dbReference>
<keyword evidence="4" id="KW-1185">Reference proteome</keyword>
<proteinExistence type="predicted"/>
<comment type="caution">
    <text evidence="3">The sequence shown here is derived from an EMBL/GenBank/DDBJ whole genome shotgun (WGS) entry which is preliminary data.</text>
</comment>
<dbReference type="PANTHER" id="PTHR21596:SF65">
    <property type="entry name" value="PROTEIN INVOLVED IN DE NOVO 2-RELATED"/>
    <property type="match status" value="1"/>
</dbReference>
<dbReference type="EMBL" id="BDDD01000672">
    <property type="protein sequence ID" value="GAV68952.1"/>
    <property type="molecule type" value="Genomic_DNA"/>
</dbReference>
<dbReference type="InterPro" id="IPR045177">
    <property type="entry name" value="FDM1-5/IDN2"/>
</dbReference>
<dbReference type="AlphaFoldDB" id="A0A1Q3BMA1"/>
<dbReference type="Proteomes" id="UP000187406">
    <property type="component" value="Unassembled WGS sequence"/>
</dbReference>
<accession>A0A1Q3BMA1</accession>
<protein>
    <submittedName>
        <fullName evidence="3">XH domain-containing protein</fullName>
    </submittedName>
</protein>
<evidence type="ECO:0000313" key="3">
    <source>
        <dbReference type="EMBL" id="GAV68952.1"/>
    </source>
</evidence>
<reference evidence="4" key="1">
    <citation type="submission" date="2016-04" db="EMBL/GenBank/DDBJ databases">
        <title>Cephalotus genome sequencing.</title>
        <authorList>
            <person name="Fukushima K."/>
            <person name="Hasebe M."/>
            <person name="Fang X."/>
        </authorList>
    </citation>
    <scope>NUCLEOTIDE SEQUENCE [LARGE SCALE GENOMIC DNA]</scope>
    <source>
        <strain evidence="4">cv. St1</strain>
    </source>
</reference>
<dbReference type="InterPro" id="IPR005379">
    <property type="entry name" value="FDM1-5/IDN2_XH"/>
</dbReference>
<organism evidence="3 4">
    <name type="scientific">Cephalotus follicularis</name>
    <name type="common">Albany pitcher plant</name>
    <dbReference type="NCBI Taxonomy" id="3775"/>
    <lineage>
        <taxon>Eukaryota</taxon>
        <taxon>Viridiplantae</taxon>
        <taxon>Streptophyta</taxon>
        <taxon>Embryophyta</taxon>
        <taxon>Tracheophyta</taxon>
        <taxon>Spermatophyta</taxon>
        <taxon>Magnoliopsida</taxon>
        <taxon>eudicotyledons</taxon>
        <taxon>Gunneridae</taxon>
        <taxon>Pentapetalae</taxon>
        <taxon>rosids</taxon>
        <taxon>fabids</taxon>
        <taxon>Oxalidales</taxon>
        <taxon>Cephalotaceae</taxon>
        <taxon>Cephalotus</taxon>
    </lineage>
</organism>
<dbReference type="InParanoid" id="A0A1Q3BMA1"/>
<feature type="coiled-coil region" evidence="1">
    <location>
        <begin position="4"/>
        <end position="80"/>
    </location>
</feature>
<dbReference type="OrthoDB" id="1892195at2759"/>
<keyword evidence="1" id="KW-0175">Coiled coil</keyword>
<feature type="domain" description="Factor of DNA methylation 1-5/IDN2" evidence="2">
    <location>
        <begin position="113"/>
        <end position="157"/>
    </location>
</feature>
<gene>
    <name evidence="3" type="ORF">CFOL_v3_12455</name>
</gene>
<dbReference type="STRING" id="3775.A0A1Q3BMA1"/>
<sequence length="157" mass="18600">QRQKEELQNRIIKLEMQLDAKEALELEIEQMRGTLNVMKHMGDDGDSEVLIKVEKVLEHMREKEEELEDLEALNQTLVVRERKSNDELVDACKELINVRVSSSSHPRDHIRVKRMGELGSRQFHAAMKRKYNEEEAEERASNMCSLWEEYLKDPDWH</sequence>
<feature type="non-terminal residue" evidence="3">
    <location>
        <position position="157"/>
    </location>
</feature>
<evidence type="ECO:0000256" key="1">
    <source>
        <dbReference type="SAM" id="Coils"/>
    </source>
</evidence>
<feature type="non-terminal residue" evidence="3">
    <location>
        <position position="1"/>
    </location>
</feature>